<evidence type="ECO:0000259" key="3">
    <source>
        <dbReference type="PROSITE" id="PS50197"/>
    </source>
</evidence>
<dbReference type="SMART" id="SM01026">
    <property type="entry name" value="Beach"/>
    <property type="match status" value="1"/>
</dbReference>
<name>A0AAW0MSN3_9GOBI</name>
<feature type="region of interest" description="Disordered" evidence="2">
    <location>
        <begin position="1"/>
        <end position="22"/>
    </location>
</feature>
<dbReference type="PANTHER" id="PTHR13743:SF62">
    <property type="entry name" value="NEUROBEACHIN"/>
    <property type="match status" value="1"/>
</dbReference>
<evidence type="ECO:0000313" key="4">
    <source>
        <dbReference type="EMBL" id="KAK7882162.1"/>
    </source>
</evidence>
<dbReference type="GO" id="GO:0008104">
    <property type="term" value="P:intracellular protein localization"/>
    <property type="evidence" value="ECO:0007669"/>
    <property type="project" value="TreeGrafter"/>
</dbReference>
<dbReference type="PROSITE" id="PS50197">
    <property type="entry name" value="BEACH"/>
    <property type="match status" value="1"/>
</dbReference>
<dbReference type="Pfam" id="PF02138">
    <property type="entry name" value="Beach"/>
    <property type="match status" value="1"/>
</dbReference>
<feature type="domain" description="BEACH" evidence="3">
    <location>
        <begin position="1"/>
        <end position="187"/>
    </location>
</feature>
<evidence type="ECO:0000256" key="1">
    <source>
        <dbReference type="ARBA" id="ARBA00022574"/>
    </source>
</evidence>
<dbReference type="SUPFAM" id="SSF81837">
    <property type="entry name" value="BEACH domain"/>
    <property type="match status" value="1"/>
</dbReference>
<gene>
    <name evidence="4" type="ORF">WMY93_028336</name>
</gene>
<keyword evidence="1" id="KW-0853">WD repeat</keyword>
<dbReference type="Gene3D" id="1.10.1540.10">
    <property type="entry name" value="BEACH domain"/>
    <property type="match status" value="1"/>
</dbReference>
<keyword evidence="5" id="KW-1185">Reference proteome</keyword>
<organism evidence="4 5">
    <name type="scientific">Mugilogobius chulae</name>
    <name type="common">yellowstripe goby</name>
    <dbReference type="NCBI Taxonomy" id="88201"/>
    <lineage>
        <taxon>Eukaryota</taxon>
        <taxon>Metazoa</taxon>
        <taxon>Chordata</taxon>
        <taxon>Craniata</taxon>
        <taxon>Vertebrata</taxon>
        <taxon>Euteleostomi</taxon>
        <taxon>Actinopterygii</taxon>
        <taxon>Neopterygii</taxon>
        <taxon>Teleostei</taxon>
        <taxon>Neoteleostei</taxon>
        <taxon>Acanthomorphata</taxon>
        <taxon>Gobiaria</taxon>
        <taxon>Gobiiformes</taxon>
        <taxon>Gobioidei</taxon>
        <taxon>Gobiidae</taxon>
        <taxon>Gobionellinae</taxon>
        <taxon>Mugilogobius</taxon>
    </lineage>
</organism>
<reference evidence="5" key="1">
    <citation type="submission" date="2024-04" db="EMBL/GenBank/DDBJ databases">
        <title>Salinicola lusitanus LLJ914,a marine bacterium isolated from the Okinawa Trough.</title>
        <authorList>
            <person name="Li J."/>
        </authorList>
    </citation>
    <scope>NUCLEOTIDE SEQUENCE [LARGE SCALE GENOMIC DNA]</scope>
</reference>
<comment type="caution">
    <text evidence="4">The sequence shown here is derived from an EMBL/GenBank/DDBJ whole genome shotgun (WGS) entry which is preliminary data.</text>
</comment>
<dbReference type="InterPro" id="IPR050865">
    <property type="entry name" value="BEACH_Domain"/>
</dbReference>
<dbReference type="GO" id="GO:0016020">
    <property type="term" value="C:membrane"/>
    <property type="evidence" value="ECO:0007669"/>
    <property type="project" value="TreeGrafter"/>
</dbReference>
<dbReference type="Proteomes" id="UP001460270">
    <property type="component" value="Unassembled WGS sequence"/>
</dbReference>
<dbReference type="InterPro" id="IPR036372">
    <property type="entry name" value="BEACH_dom_sf"/>
</dbReference>
<accession>A0AAW0MSN3</accession>
<protein>
    <recommendedName>
        <fullName evidence="3">BEACH domain-containing protein</fullName>
    </recommendedName>
</protein>
<proteinExistence type="predicted"/>
<sequence length="450" mass="50188">MCERQQSGGVKTHRMAPFDKPRLDKRQAEQEALQHSYVHMLQCVRPTSGKRMVACHELIPEFFYLPEMLMNSNDYPLGLREGRSLVCDVELPAWANTPEDFIRIHRMALESEFVSCQLHQWIDLIWGYKQRGPEAARALNLFPQLTYQGSVCLESITDPTIRQATEAHIQSLGQTPSQLLIEPHPPRSSALHLSPLMLKDQLQQDVVMVLKFPSNSPVTHVSANTLPQLSTPAVVTVTCSRLFALNRWSNTVDAVTAVTAGKVQLLNQVWCVTYSGSLVSHFITVTHTHIHKHTHVVAPPLTGVPMATHLHTLLPGKLGPDCNHIQITRRHLSPWKQELAANEQLQHLAPLSQDQVWRLEYLSVLPVVVSISRRFALSLRAPGPGVYLRLSRELRVRSICVSLVCSGSGLSASLSCAPGPVYLRFPRVLQSIAFATLPASARVAMFVVLL</sequence>
<dbReference type="GO" id="GO:0005829">
    <property type="term" value="C:cytosol"/>
    <property type="evidence" value="ECO:0007669"/>
    <property type="project" value="TreeGrafter"/>
</dbReference>
<dbReference type="InterPro" id="IPR000409">
    <property type="entry name" value="BEACH_dom"/>
</dbReference>
<evidence type="ECO:0000313" key="5">
    <source>
        <dbReference type="Proteomes" id="UP001460270"/>
    </source>
</evidence>
<dbReference type="GO" id="GO:0019901">
    <property type="term" value="F:protein kinase binding"/>
    <property type="evidence" value="ECO:0007669"/>
    <property type="project" value="TreeGrafter"/>
</dbReference>
<dbReference type="AlphaFoldDB" id="A0AAW0MSN3"/>
<dbReference type="EMBL" id="JBBPFD010000021">
    <property type="protein sequence ID" value="KAK7882162.1"/>
    <property type="molecule type" value="Genomic_DNA"/>
</dbReference>
<evidence type="ECO:0000256" key="2">
    <source>
        <dbReference type="SAM" id="MobiDB-lite"/>
    </source>
</evidence>
<dbReference type="PANTHER" id="PTHR13743">
    <property type="entry name" value="BEIGE/BEACH-RELATED"/>
    <property type="match status" value="1"/>
</dbReference>